<dbReference type="RefSeq" id="WP_320498940.1">
    <property type="nucleotide sequence ID" value="NZ_JAXCLX010000001.1"/>
</dbReference>
<keyword evidence="8" id="KW-0677">Repeat</keyword>
<dbReference type="Gene3D" id="2.40.10.120">
    <property type="match status" value="1"/>
</dbReference>
<keyword evidence="16" id="KW-1185">Reference proteome</keyword>
<dbReference type="EC" id="3.4.21.107" evidence="4"/>
<keyword evidence="9" id="KW-0574">Periplasm</keyword>
<keyword evidence="6" id="KW-0645">Protease</keyword>
<evidence type="ECO:0000259" key="14">
    <source>
        <dbReference type="PROSITE" id="PS50106"/>
    </source>
</evidence>
<evidence type="ECO:0000256" key="9">
    <source>
        <dbReference type="ARBA" id="ARBA00022764"/>
    </source>
</evidence>
<gene>
    <name evidence="15" type="ORF">SMD31_01880</name>
</gene>
<dbReference type="Proteomes" id="UP001271769">
    <property type="component" value="Unassembled WGS sequence"/>
</dbReference>
<feature type="domain" description="PDZ" evidence="14">
    <location>
        <begin position="285"/>
        <end position="340"/>
    </location>
</feature>
<dbReference type="InterPro" id="IPR036034">
    <property type="entry name" value="PDZ_sf"/>
</dbReference>
<dbReference type="PANTHER" id="PTHR22939:SF130">
    <property type="entry name" value="PERIPLASMIC SERINE ENDOPROTEASE DEGP-LIKE-RELATED"/>
    <property type="match status" value="1"/>
</dbReference>
<keyword evidence="11" id="KW-0720">Serine protease</keyword>
<dbReference type="SUPFAM" id="SSF50494">
    <property type="entry name" value="Trypsin-like serine proteases"/>
    <property type="match status" value="1"/>
</dbReference>
<dbReference type="CDD" id="cd10839">
    <property type="entry name" value="cpPDZ1_DegP-like"/>
    <property type="match status" value="1"/>
</dbReference>
<comment type="similarity">
    <text evidence="3">Belongs to the peptidase S1C family.</text>
</comment>
<dbReference type="InterPro" id="IPR001940">
    <property type="entry name" value="Peptidase_S1C"/>
</dbReference>
<evidence type="ECO:0000256" key="4">
    <source>
        <dbReference type="ARBA" id="ARBA00013035"/>
    </source>
</evidence>
<keyword evidence="7" id="KW-0732">Signal</keyword>
<evidence type="ECO:0000256" key="3">
    <source>
        <dbReference type="ARBA" id="ARBA00010541"/>
    </source>
</evidence>
<evidence type="ECO:0000256" key="7">
    <source>
        <dbReference type="ARBA" id="ARBA00022729"/>
    </source>
</evidence>
<evidence type="ECO:0000256" key="11">
    <source>
        <dbReference type="ARBA" id="ARBA00022825"/>
    </source>
</evidence>
<dbReference type="InterPro" id="IPR001478">
    <property type="entry name" value="PDZ"/>
</dbReference>
<dbReference type="PANTHER" id="PTHR22939">
    <property type="entry name" value="SERINE PROTEASE FAMILY S1C HTRA-RELATED"/>
    <property type="match status" value="1"/>
</dbReference>
<organism evidence="15 16">
    <name type="scientific">Dongia rigui</name>
    <dbReference type="NCBI Taxonomy" id="940149"/>
    <lineage>
        <taxon>Bacteria</taxon>
        <taxon>Pseudomonadati</taxon>
        <taxon>Pseudomonadota</taxon>
        <taxon>Alphaproteobacteria</taxon>
        <taxon>Rhodospirillales</taxon>
        <taxon>Dongiaceae</taxon>
        <taxon>Dongia</taxon>
    </lineage>
</organism>
<name>A0ABU5DVM5_9PROT</name>
<keyword evidence="12" id="KW-0346">Stress response</keyword>
<feature type="domain" description="PDZ" evidence="14">
    <location>
        <begin position="400"/>
        <end position="489"/>
    </location>
</feature>
<dbReference type="Gene3D" id="2.30.42.10">
    <property type="match status" value="2"/>
</dbReference>
<evidence type="ECO:0000256" key="6">
    <source>
        <dbReference type="ARBA" id="ARBA00022670"/>
    </source>
</evidence>
<evidence type="ECO:0000256" key="10">
    <source>
        <dbReference type="ARBA" id="ARBA00022801"/>
    </source>
</evidence>
<dbReference type="Pfam" id="PF13365">
    <property type="entry name" value="Trypsin_2"/>
    <property type="match status" value="1"/>
</dbReference>
<evidence type="ECO:0000256" key="5">
    <source>
        <dbReference type="ARBA" id="ARBA00013958"/>
    </source>
</evidence>
<comment type="subcellular location">
    <subcellularLocation>
        <location evidence="2">Periplasm</location>
    </subcellularLocation>
</comment>
<evidence type="ECO:0000256" key="1">
    <source>
        <dbReference type="ARBA" id="ARBA00001772"/>
    </source>
</evidence>
<dbReference type="PROSITE" id="PS50106">
    <property type="entry name" value="PDZ"/>
    <property type="match status" value="2"/>
</dbReference>
<dbReference type="SUPFAM" id="SSF50156">
    <property type="entry name" value="PDZ domain-like"/>
    <property type="match status" value="2"/>
</dbReference>
<keyword evidence="10" id="KW-0378">Hydrolase</keyword>
<sequence>MHNNRNRSRARAVALAQSKMAAGYARLAAWALLALAVALIAGLKLASARSAPESFADLAEKALPAVVNVSTTQMVSPDSQIQDLDDMFREFLDRQNGDKPKPRKATSLGSGFIIDPAGYIVTNNHVIDGAEEITVITHDNEELKAKLVGRDEKTDLALLKVEAKKPLPAVKWGDSDVLRIGDWVLAIGNPFGLGGTVTAGIVSARQRDINAGPYDDFIQTDASINRGNSGGPMFNMDGDVVGINSAIYSPSGGSVGIGFSIPSNLAKGVIAQIKEFGHPRRGWLGVRIQTVSPELAEGLRLPQAKGALVSSVSTGGPADKAGIRQGDVILEFDGREVADMKALPRLVADSQFGKSVPVSIWRKGAKTTVTVELGELDEKAEAALQTTQPEGETPQPTATGAKIEQLGVEVGALDDAARTKFDLPQDAEGVVVLTVEENGPAAEKDLRAGDIIAEVDQKAVSSPGDVRDRVKSAQENGYRLVTLLINRGGDFQWVAVKISKK</sequence>
<evidence type="ECO:0000256" key="12">
    <source>
        <dbReference type="ARBA" id="ARBA00023016"/>
    </source>
</evidence>
<protein>
    <recommendedName>
        <fullName evidence="5">Probable periplasmic serine endoprotease DegP-like</fullName>
        <ecNumber evidence="4">3.4.21.107</ecNumber>
    </recommendedName>
    <alternativeName>
        <fullName evidence="13">Protease Do</fullName>
    </alternativeName>
</protein>
<proteinExistence type="inferred from homology"/>
<dbReference type="SMART" id="SM00228">
    <property type="entry name" value="PDZ"/>
    <property type="match status" value="2"/>
</dbReference>
<reference evidence="15 16" key="1">
    <citation type="journal article" date="2013" name="Antonie Van Leeuwenhoek">
        <title>Dongia rigui sp. nov., isolated from freshwater of a large wetland in Korea.</title>
        <authorList>
            <person name="Baik K.S."/>
            <person name="Hwang Y.M."/>
            <person name="Choi J.S."/>
            <person name="Kwon J."/>
            <person name="Seong C.N."/>
        </authorList>
    </citation>
    <scope>NUCLEOTIDE SEQUENCE [LARGE SCALE GENOMIC DNA]</scope>
    <source>
        <strain evidence="15 16">04SU4-P</strain>
    </source>
</reference>
<evidence type="ECO:0000313" key="15">
    <source>
        <dbReference type="EMBL" id="MDY0870646.1"/>
    </source>
</evidence>
<evidence type="ECO:0000313" key="16">
    <source>
        <dbReference type="Proteomes" id="UP001271769"/>
    </source>
</evidence>
<dbReference type="InterPro" id="IPR011782">
    <property type="entry name" value="Pept_S1C_Do"/>
</dbReference>
<dbReference type="EMBL" id="JAXCLX010000001">
    <property type="protein sequence ID" value="MDY0870646.1"/>
    <property type="molecule type" value="Genomic_DNA"/>
</dbReference>
<accession>A0ABU5DVM5</accession>
<dbReference type="PRINTS" id="PR00834">
    <property type="entry name" value="PROTEASES2C"/>
</dbReference>
<dbReference type="NCBIfam" id="TIGR02037">
    <property type="entry name" value="degP_htrA_DO"/>
    <property type="match status" value="1"/>
</dbReference>
<evidence type="ECO:0000256" key="13">
    <source>
        <dbReference type="ARBA" id="ARBA00032850"/>
    </source>
</evidence>
<evidence type="ECO:0000256" key="8">
    <source>
        <dbReference type="ARBA" id="ARBA00022737"/>
    </source>
</evidence>
<dbReference type="InterPro" id="IPR009003">
    <property type="entry name" value="Peptidase_S1_PA"/>
</dbReference>
<comment type="caution">
    <text evidence="15">The sequence shown here is derived from an EMBL/GenBank/DDBJ whole genome shotgun (WGS) entry which is preliminary data.</text>
</comment>
<dbReference type="Pfam" id="PF13180">
    <property type="entry name" value="PDZ_2"/>
    <property type="match status" value="2"/>
</dbReference>
<comment type="catalytic activity">
    <reaction evidence="1">
        <text>Acts on substrates that are at least partially unfolded. The cleavage site P1 residue is normally between a pair of hydrophobic residues, such as Val-|-Val.</text>
        <dbReference type="EC" id="3.4.21.107"/>
    </reaction>
</comment>
<evidence type="ECO:0000256" key="2">
    <source>
        <dbReference type="ARBA" id="ARBA00004418"/>
    </source>
</evidence>